<dbReference type="AlphaFoldDB" id="A0A371AW57"/>
<keyword evidence="2" id="KW-1185">Reference proteome</keyword>
<dbReference type="OrthoDB" id="2074836at2"/>
<accession>A0A371AW57</accession>
<evidence type="ECO:0000313" key="1">
    <source>
        <dbReference type="EMBL" id="RDU23771.1"/>
    </source>
</evidence>
<sequence>MIEELEDVEKRIQNTIYKICGKKIEDINSNLLSEKNQVILVDWLYVLEELEKNYHYPVYKILEKSNYTIFTIHNLAKRIIS</sequence>
<proteinExistence type="predicted"/>
<evidence type="ECO:0000313" key="2">
    <source>
        <dbReference type="Proteomes" id="UP000255036"/>
    </source>
</evidence>
<protein>
    <submittedName>
        <fullName evidence="1">Uncharacterized protein</fullName>
    </submittedName>
</protein>
<dbReference type="Proteomes" id="UP000255036">
    <property type="component" value="Unassembled WGS sequence"/>
</dbReference>
<dbReference type="RefSeq" id="WP_115481640.1">
    <property type="nucleotide sequence ID" value="NZ_QRCT01000019.1"/>
</dbReference>
<comment type="caution">
    <text evidence="1">The sequence shown here is derived from an EMBL/GenBank/DDBJ whole genome shotgun (WGS) entry which is preliminary data.</text>
</comment>
<name>A0A371AW57_9FIRM</name>
<dbReference type="EMBL" id="QRCT01000019">
    <property type="protein sequence ID" value="RDU23771.1"/>
    <property type="molecule type" value="Genomic_DNA"/>
</dbReference>
<organism evidence="1 2">
    <name type="scientific">Anaerosacchariphilus polymeriproducens</name>
    <dbReference type="NCBI Taxonomy" id="1812858"/>
    <lineage>
        <taxon>Bacteria</taxon>
        <taxon>Bacillati</taxon>
        <taxon>Bacillota</taxon>
        <taxon>Clostridia</taxon>
        <taxon>Lachnospirales</taxon>
        <taxon>Lachnospiraceae</taxon>
        <taxon>Anaerosacchariphilus</taxon>
    </lineage>
</organism>
<gene>
    <name evidence="1" type="ORF">DWV06_07905</name>
</gene>
<reference evidence="1 2" key="1">
    <citation type="submission" date="2018-07" db="EMBL/GenBank/DDBJ databases">
        <title>Anaerosacharophilus polymeroproducens gen. nov. sp. nov., an anaerobic bacterium isolated from salt field.</title>
        <authorList>
            <person name="Kim W."/>
            <person name="Yang S.-H."/>
            <person name="Oh J."/>
            <person name="Lee J.-H."/>
            <person name="Kwon K.K."/>
        </authorList>
    </citation>
    <scope>NUCLEOTIDE SEQUENCE [LARGE SCALE GENOMIC DNA]</scope>
    <source>
        <strain evidence="1 2">MCWD5</strain>
    </source>
</reference>